<name>A0A2B4T0C7_STYPI</name>
<proteinExistence type="predicted"/>
<comment type="caution">
    <text evidence="2">The sequence shown here is derived from an EMBL/GenBank/DDBJ whole genome shotgun (WGS) entry which is preliminary data.</text>
</comment>
<dbReference type="GO" id="GO:0006044">
    <property type="term" value="P:N-acetylglucosamine metabolic process"/>
    <property type="evidence" value="ECO:0007669"/>
    <property type="project" value="TreeGrafter"/>
</dbReference>
<organism evidence="2 3">
    <name type="scientific">Stylophora pistillata</name>
    <name type="common">Smooth cauliflower coral</name>
    <dbReference type="NCBI Taxonomy" id="50429"/>
    <lineage>
        <taxon>Eukaryota</taxon>
        <taxon>Metazoa</taxon>
        <taxon>Cnidaria</taxon>
        <taxon>Anthozoa</taxon>
        <taxon>Hexacorallia</taxon>
        <taxon>Scleractinia</taxon>
        <taxon>Astrocoeniina</taxon>
        <taxon>Pocilloporidae</taxon>
        <taxon>Stylophora</taxon>
    </lineage>
</organism>
<dbReference type="InterPro" id="IPR051135">
    <property type="entry name" value="Gal/GlcNAc/GalNAc_ST"/>
</dbReference>
<dbReference type="PANTHER" id="PTHR10704">
    <property type="entry name" value="CARBOHYDRATE SULFOTRANSFERASE"/>
    <property type="match status" value="1"/>
</dbReference>
<keyword evidence="3" id="KW-1185">Reference proteome</keyword>
<dbReference type="SUPFAM" id="SSF52540">
    <property type="entry name" value="P-loop containing nucleoside triphosphate hydrolases"/>
    <property type="match status" value="1"/>
</dbReference>
<dbReference type="PANTHER" id="PTHR10704:SF44">
    <property type="entry name" value="LD35051P-RELATED"/>
    <property type="match status" value="1"/>
</dbReference>
<dbReference type="OrthoDB" id="6138663at2759"/>
<keyword evidence="2" id="KW-0808">Transferase</keyword>
<evidence type="ECO:0000259" key="1">
    <source>
        <dbReference type="Pfam" id="PF00685"/>
    </source>
</evidence>
<reference evidence="3" key="1">
    <citation type="journal article" date="2017" name="bioRxiv">
        <title>Comparative analysis of the genomes of Stylophora pistillata and Acropora digitifera provides evidence for extensive differences between species of corals.</title>
        <authorList>
            <person name="Voolstra C.R."/>
            <person name="Li Y."/>
            <person name="Liew Y.J."/>
            <person name="Baumgarten S."/>
            <person name="Zoccola D."/>
            <person name="Flot J.-F."/>
            <person name="Tambutte S."/>
            <person name="Allemand D."/>
            <person name="Aranda M."/>
        </authorList>
    </citation>
    <scope>NUCLEOTIDE SEQUENCE [LARGE SCALE GENOMIC DNA]</scope>
</reference>
<dbReference type="Pfam" id="PF00685">
    <property type="entry name" value="Sulfotransfer_1"/>
    <property type="match status" value="1"/>
</dbReference>
<sequence>MIRLARPLKKKVGSKLLRICFVTIFLTCVCFVRLSLKPLDYHDEKLNEISSNDFGGFKTFLDGSTETARRNLIIVSHGRSGSTLTGDIFNHHPSVFYMYEPLQTAQRVHKKNTNQTSYNRLAGELLASLVRCRFDQPQMLADIESYYRKPAHPRVSHAMGSPPLCPYEMKDPRWSPERCPPMSNQFLGGVCKDKYDITVLKILLSRIPENNMKTVLTACNSQDVDCKIIFLVRDPRAVIPSSLQIGFFKEQGGSDSKLGTRVYSYALCQQTEKNLELVRKLPDSLRARIKLLRYEDLAMEPLKTLDRLYNFAGLPVLDSIRAWLNETTQQSRKACNRELDGPLVTCTKDDAWAAANRWRWKVHPHEINMIEHYCRGTMRLMGYRPVDMSHDLLANDKIPLFSDDYEAKHWFLNNSTREDSRISDYQNLYYKQGCH</sequence>
<dbReference type="Gene3D" id="3.40.50.300">
    <property type="entry name" value="P-loop containing nucleotide triphosphate hydrolases"/>
    <property type="match status" value="1"/>
</dbReference>
<gene>
    <name evidence="2" type="primary">Chst5</name>
    <name evidence="2" type="ORF">AWC38_SpisGene920</name>
</gene>
<dbReference type="AlphaFoldDB" id="A0A2B4T0C7"/>
<dbReference type="GO" id="GO:0006790">
    <property type="term" value="P:sulfur compound metabolic process"/>
    <property type="evidence" value="ECO:0007669"/>
    <property type="project" value="TreeGrafter"/>
</dbReference>
<evidence type="ECO:0000313" key="3">
    <source>
        <dbReference type="Proteomes" id="UP000225706"/>
    </source>
</evidence>
<dbReference type="EMBL" id="LSMT01000006">
    <property type="protein sequence ID" value="PFX34095.1"/>
    <property type="molecule type" value="Genomic_DNA"/>
</dbReference>
<dbReference type="InterPro" id="IPR027417">
    <property type="entry name" value="P-loop_NTPase"/>
</dbReference>
<dbReference type="Proteomes" id="UP000225706">
    <property type="component" value="Unassembled WGS sequence"/>
</dbReference>
<feature type="domain" description="Sulfotransferase" evidence="1">
    <location>
        <begin position="71"/>
        <end position="334"/>
    </location>
</feature>
<accession>A0A2B4T0C7</accession>
<protein>
    <submittedName>
        <fullName evidence="2">Carbohydrate sulfotransferase 5</fullName>
    </submittedName>
</protein>
<dbReference type="InterPro" id="IPR000863">
    <property type="entry name" value="Sulfotransferase_dom"/>
</dbReference>
<evidence type="ECO:0000313" key="2">
    <source>
        <dbReference type="EMBL" id="PFX34095.1"/>
    </source>
</evidence>
<dbReference type="GO" id="GO:0001517">
    <property type="term" value="F:N-acetylglucosamine 6-O-sulfotransferase activity"/>
    <property type="evidence" value="ECO:0007669"/>
    <property type="project" value="TreeGrafter"/>
</dbReference>